<gene>
    <name evidence="1" type="ORF">PLANPX_1210</name>
</gene>
<name>A0A5K7X4X1_9BACT</name>
<dbReference type="KEGG" id="lpav:PLANPX_1210"/>
<evidence type="ECO:0008006" key="3">
    <source>
        <dbReference type="Google" id="ProtNLM"/>
    </source>
</evidence>
<reference evidence="2" key="1">
    <citation type="submission" date="2019-10" db="EMBL/GenBank/DDBJ databases">
        <title>Lacipirellula parvula gen. nov., sp. nov., representing a lineage of planctomycetes widespread in freshwater anoxic habitats, and description of the family Lacipirellulaceae.</title>
        <authorList>
            <person name="Dedysh S.N."/>
            <person name="Kulichevskaya I.S."/>
            <person name="Beletsky A.V."/>
            <person name="Rakitin A.L."/>
            <person name="Mardanov A.V."/>
            <person name="Ivanova A.A."/>
            <person name="Saltykova V.X."/>
            <person name="Rijpstra W.I.C."/>
            <person name="Sinninghe Damste J.S."/>
            <person name="Ravin N.V."/>
        </authorList>
    </citation>
    <scope>NUCLEOTIDE SEQUENCE [LARGE SCALE GENOMIC DNA]</scope>
    <source>
        <strain evidence="2">PX69</strain>
    </source>
</reference>
<sequence>MADSIKKNVANAGNAVANAAKDVGSRIATGAEDAVDFVKEKTGMSGPDGGTDRGVSAIEDHMEVIASCGKKVGVVDHVEGNAIKLTKNDSRDGQHHFVPISWVSRVDRHVHLTKNSKETEENWKADAASCAR</sequence>
<dbReference type="Pfam" id="PF09939">
    <property type="entry name" value="DUF2171"/>
    <property type="match status" value="1"/>
</dbReference>
<dbReference type="AlphaFoldDB" id="A0A5K7X4X1"/>
<accession>A0A5K7X4X1</accession>
<dbReference type="InterPro" id="IPR018684">
    <property type="entry name" value="DUF2171"/>
</dbReference>
<proteinExistence type="predicted"/>
<keyword evidence="2" id="KW-1185">Reference proteome</keyword>
<organism evidence="1 2">
    <name type="scientific">Lacipirellula parvula</name>
    <dbReference type="NCBI Taxonomy" id="2650471"/>
    <lineage>
        <taxon>Bacteria</taxon>
        <taxon>Pseudomonadati</taxon>
        <taxon>Planctomycetota</taxon>
        <taxon>Planctomycetia</taxon>
        <taxon>Pirellulales</taxon>
        <taxon>Lacipirellulaceae</taxon>
        <taxon>Lacipirellula</taxon>
    </lineage>
</organism>
<dbReference type="Proteomes" id="UP000326837">
    <property type="component" value="Chromosome"/>
</dbReference>
<protein>
    <recommendedName>
        <fullName evidence="3">DUF2171 domain-containing protein</fullName>
    </recommendedName>
</protein>
<dbReference type="RefSeq" id="WP_152097711.1">
    <property type="nucleotide sequence ID" value="NZ_AP021861.1"/>
</dbReference>
<evidence type="ECO:0000313" key="1">
    <source>
        <dbReference type="EMBL" id="BBO31598.1"/>
    </source>
</evidence>
<evidence type="ECO:0000313" key="2">
    <source>
        <dbReference type="Proteomes" id="UP000326837"/>
    </source>
</evidence>
<dbReference type="EMBL" id="AP021861">
    <property type="protein sequence ID" value="BBO31598.1"/>
    <property type="molecule type" value="Genomic_DNA"/>
</dbReference>